<evidence type="ECO:0000256" key="4">
    <source>
        <dbReference type="ARBA" id="ARBA00023163"/>
    </source>
</evidence>
<evidence type="ECO:0000256" key="3">
    <source>
        <dbReference type="ARBA" id="ARBA00023125"/>
    </source>
</evidence>
<dbReference type="SMART" id="SM00862">
    <property type="entry name" value="Trans_reg_C"/>
    <property type="match status" value="1"/>
</dbReference>
<dbReference type="SMART" id="SM01043">
    <property type="entry name" value="BTAD"/>
    <property type="match status" value="1"/>
</dbReference>
<dbReference type="EMBL" id="FMCR01000002">
    <property type="protein sequence ID" value="SCE96910.1"/>
    <property type="molecule type" value="Genomic_DNA"/>
</dbReference>
<dbReference type="PANTHER" id="PTHR35807:SF1">
    <property type="entry name" value="TRANSCRIPTIONAL REGULATOR REDD"/>
    <property type="match status" value="1"/>
</dbReference>
<dbReference type="GO" id="GO:0006355">
    <property type="term" value="P:regulation of DNA-templated transcription"/>
    <property type="evidence" value="ECO:0007669"/>
    <property type="project" value="InterPro"/>
</dbReference>
<dbReference type="SUPFAM" id="SSF46894">
    <property type="entry name" value="C-terminal effector domain of the bipartite response regulators"/>
    <property type="match status" value="1"/>
</dbReference>
<feature type="domain" description="OmpR/PhoB-type" evidence="6">
    <location>
        <begin position="1"/>
        <end position="99"/>
    </location>
</feature>
<dbReference type="InterPro" id="IPR036388">
    <property type="entry name" value="WH-like_DNA-bd_sf"/>
</dbReference>
<keyword evidence="4" id="KW-0804">Transcription</keyword>
<dbReference type="Pfam" id="PF03704">
    <property type="entry name" value="BTAD"/>
    <property type="match status" value="1"/>
</dbReference>
<dbReference type="InterPro" id="IPR001867">
    <property type="entry name" value="OmpR/PhoB-type_DNA-bd"/>
</dbReference>
<evidence type="ECO:0000313" key="8">
    <source>
        <dbReference type="Proteomes" id="UP000198864"/>
    </source>
</evidence>
<feature type="DNA-binding region" description="OmpR/PhoB-type" evidence="5">
    <location>
        <begin position="1"/>
        <end position="99"/>
    </location>
</feature>
<dbReference type="InterPro" id="IPR051677">
    <property type="entry name" value="AfsR-DnrI-RedD_regulator"/>
</dbReference>
<evidence type="ECO:0000259" key="6">
    <source>
        <dbReference type="PROSITE" id="PS51755"/>
    </source>
</evidence>
<accession>A0A1C4WL31</accession>
<sequence>MTRVRFLALGPLHAEVGREWLDLGPVRQQAVFAILLFNANRVVTPASILQGVWGGQTPATGTKLIPPYIYRLRRTLQAACVGRDGPTIDSSRIGYRLRLGSARTDVADFDEAVERAAAAEAAGDLAGAAALLAEAEQSWAGEPLAGLTGPYAESRRQHLLERRIVCLEHRLELHLRLGDCRRAIPALIALQTEYPLRERLAIMLMTALYQTGRQSEAMDVFSAFRTRLATELGVEPTPALLAAYTSMLRGDLGPPWVSDLFLEGPARARAATTT</sequence>
<gene>
    <name evidence="7" type="ORF">GA0070561_2809</name>
</gene>
<dbReference type="PANTHER" id="PTHR35807">
    <property type="entry name" value="TRANSCRIPTIONAL REGULATOR REDD-RELATED"/>
    <property type="match status" value="1"/>
</dbReference>
<name>A0A1C4WL31_9ACTN</name>
<protein>
    <submittedName>
        <fullName evidence="7">DNA-binding transcriptional activator of the SARP family</fullName>
    </submittedName>
</protein>
<reference evidence="7 8" key="1">
    <citation type="submission" date="2016-06" db="EMBL/GenBank/DDBJ databases">
        <authorList>
            <person name="Kjaerup R.B."/>
            <person name="Dalgaard T.S."/>
            <person name="Juul-Madsen H.R."/>
        </authorList>
    </citation>
    <scope>NUCLEOTIDE SEQUENCE [LARGE SCALE GENOMIC DNA]</scope>
    <source>
        <strain evidence="7 8">DSM 44871</strain>
    </source>
</reference>
<dbReference type="RefSeq" id="WP_091399745.1">
    <property type="nucleotide sequence ID" value="NZ_FMCR01000002.1"/>
</dbReference>
<evidence type="ECO:0000313" key="7">
    <source>
        <dbReference type="EMBL" id="SCE96910.1"/>
    </source>
</evidence>
<dbReference type="SUPFAM" id="SSF48452">
    <property type="entry name" value="TPR-like"/>
    <property type="match status" value="1"/>
</dbReference>
<dbReference type="Gene3D" id="1.10.10.10">
    <property type="entry name" value="Winged helix-like DNA-binding domain superfamily/Winged helix DNA-binding domain"/>
    <property type="match status" value="1"/>
</dbReference>
<dbReference type="STRING" id="285676.GA0070561_2809"/>
<evidence type="ECO:0000256" key="2">
    <source>
        <dbReference type="ARBA" id="ARBA00023015"/>
    </source>
</evidence>
<dbReference type="InterPro" id="IPR016032">
    <property type="entry name" value="Sig_transdc_resp-reg_C-effctor"/>
</dbReference>
<keyword evidence="3 5" id="KW-0238">DNA-binding</keyword>
<evidence type="ECO:0000256" key="1">
    <source>
        <dbReference type="ARBA" id="ARBA00005820"/>
    </source>
</evidence>
<keyword evidence="2" id="KW-0805">Transcription regulation</keyword>
<dbReference type="Pfam" id="PF00486">
    <property type="entry name" value="Trans_reg_C"/>
    <property type="match status" value="1"/>
</dbReference>
<dbReference type="InterPro" id="IPR005158">
    <property type="entry name" value="BTAD"/>
</dbReference>
<dbReference type="GO" id="GO:0000160">
    <property type="term" value="P:phosphorelay signal transduction system"/>
    <property type="evidence" value="ECO:0007669"/>
    <property type="project" value="InterPro"/>
</dbReference>
<dbReference type="CDD" id="cd15831">
    <property type="entry name" value="BTAD"/>
    <property type="match status" value="1"/>
</dbReference>
<dbReference type="Gene3D" id="1.25.40.10">
    <property type="entry name" value="Tetratricopeptide repeat domain"/>
    <property type="match status" value="1"/>
</dbReference>
<comment type="similarity">
    <text evidence="1">Belongs to the AfsR/DnrI/RedD regulatory family.</text>
</comment>
<dbReference type="GO" id="GO:0003677">
    <property type="term" value="F:DNA binding"/>
    <property type="evidence" value="ECO:0007669"/>
    <property type="project" value="UniProtKB-UniRule"/>
</dbReference>
<evidence type="ECO:0000256" key="5">
    <source>
        <dbReference type="PROSITE-ProRule" id="PRU01091"/>
    </source>
</evidence>
<dbReference type="InterPro" id="IPR011990">
    <property type="entry name" value="TPR-like_helical_dom_sf"/>
</dbReference>
<dbReference type="PROSITE" id="PS51755">
    <property type="entry name" value="OMPR_PHOB"/>
    <property type="match status" value="1"/>
</dbReference>
<proteinExistence type="inferred from homology"/>
<organism evidence="7 8">
    <name type="scientific">Micromonospora saelicesensis</name>
    <dbReference type="NCBI Taxonomy" id="285676"/>
    <lineage>
        <taxon>Bacteria</taxon>
        <taxon>Bacillati</taxon>
        <taxon>Actinomycetota</taxon>
        <taxon>Actinomycetes</taxon>
        <taxon>Micromonosporales</taxon>
        <taxon>Micromonosporaceae</taxon>
        <taxon>Micromonospora</taxon>
    </lineage>
</organism>
<dbReference type="Proteomes" id="UP000198864">
    <property type="component" value="Unassembled WGS sequence"/>
</dbReference>
<dbReference type="AlphaFoldDB" id="A0A1C4WL31"/>